<dbReference type="EMBL" id="CP115541">
    <property type="protein sequence ID" value="WNH52409.1"/>
    <property type="molecule type" value="Genomic_DNA"/>
</dbReference>
<evidence type="ECO:0008006" key="3">
    <source>
        <dbReference type="Google" id="ProtNLM"/>
    </source>
</evidence>
<keyword evidence="2" id="KW-1185">Reference proteome</keyword>
<evidence type="ECO:0000313" key="1">
    <source>
        <dbReference type="EMBL" id="WNH52409.1"/>
    </source>
</evidence>
<name>A0ABY9YQB3_9GAMM</name>
<gene>
    <name evidence="1" type="ORF">PDM29_19130</name>
</gene>
<accession>A0ABY9YQB3</accession>
<dbReference type="Proteomes" id="UP001302072">
    <property type="component" value="Chromosome"/>
</dbReference>
<sequence length="47" mass="5244">MTVRSYTRKPGNEYTFRLTDGTTRVVQASTYSAAIAACRRSQMQVVA</sequence>
<evidence type="ECO:0000313" key="2">
    <source>
        <dbReference type="Proteomes" id="UP001302072"/>
    </source>
</evidence>
<organism evidence="1 2">
    <name type="scientific">Stenotrophomonas oahuensis</name>
    <dbReference type="NCBI Taxonomy" id="3003271"/>
    <lineage>
        <taxon>Bacteria</taxon>
        <taxon>Pseudomonadati</taxon>
        <taxon>Pseudomonadota</taxon>
        <taxon>Gammaproteobacteria</taxon>
        <taxon>Lysobacterales</taxon>
        <taxon>Lysobacteraceae</taxon>
        <taxon>Stenotrophomonas</taxon>
    </lineage>
</organism>
<proteinExistence type="predicted"/>
<dbReference type="RefSeq" id="WP_311191608.1">
    <property type="nucleotide sequence ID" value="NZ_CP115541.1"/>
</dbReference>
<reference evidence="1 2" key="1">
    <citation type="submission" date="2022-12" db="EMBL/GenBank/DDBJ databases">
        <title>Two new species, Stenotrophomonas aracearum and Stenotrophomonas oahuensis, isolated from Anthurium (Araceae family) in Hawaii.</title>
        <authorList>
            <person name="Chunag S.C."/>
            <person name="Dobhal S."/>
            <person name="Alvarez A."/>
            <person name="Arif M."/>
        </authorList>
    </citation>
    <scope>NUCLEOTIDE SEQUENCE [LARGE SCALE GENOMIC DNA]</scope>
    <source>
        <strain evidence="1 2">A5586</strain>
    </source>
</reference>
<protein>
    <recommendedName>
        <fullName evidence="3">DUF1508 domain-containing protein</fullName>
    </recommendedName>
</protein>